<keyword evidence="3" id="KW-1185">Reference proteome</keyword>
<dbReference type="EMBL" id="KZ825474">
    <property type="protein sequence ID" value="PYI34656.1"/>
    <property type="molecule type" value="Genomic_DNA"/>
</dbReference>
<organism evidence="2 3">
    <name type="scientific">Aspergillus indologenus CBS 114.80</name>
    <dbReference type="NCBI Taxonomy" id="1450541"/>
    <lineage>
        <taxon>Eukaryota</taxon>
        <taxon>Fungi</taxon>
        <taxon>Dikarya</taxon>
        <taxon>Ascomycota</taxon>
        <taxon>Pezizomycotina</taxon>
        <taxon>Eurotiomycetes</taxon>
        <taxon>Eurotiomycetidae</taxon>
        <taxon>Eurotiales</taxon>
        <taxon>Aspergillaceae</taxon>
        <taxon>Aspergillus</taxon>
        <taxon>Aspergillus subgen. Circumdati</taxon>
    </lineage>
</organism>
<evidence type="ECO:0000256" key="1">
    <source>
        <dbReference type="SAM" id="Phobius"/>
    </source>
</evidence>
<proteinExistence type="predicted"/>
<name>A0A2V5JF20_9EURO</name>
<feature type="transmembrane region" description="Helical" evidence="1">
    <location>
        <begin position="83"/>
        <end position="103"/>
    </location>
</feature>
<keyword evidence="1" id="KW-0472">Membrane</keyword>
<evidence type="ECO:0000313" key="3">
    <source>
        <dbReference type="Proteomes" id="UP000248817"/>
    </source>
</evidence>
<reference evidence="2 3" key="1">
    <citation type="submission" date="2018-02" db="EMBL/GenBank/DDBJ databases">
        <title>The genomes of Aspergillus section Nigri reveals drivers in fungal speciation.</title>
        <authorList>
            <consortium name="DOE Joint Genome Institute"/>
            <person name="Vesth T.C."/>
            <person name="Nybo J."/>
            <person name="Theobald S."/>
            <person name="Brandl J."/>
            <person name="Frisvad J.C."/>
            <person name="Nielsen K.F."/>
            <person name="Lyhne E.K."/>
            <person name="Kogle M.E."/>
            <person name="Kuo A."/>
            <person name="Riley R."/>
            <person name="Clum A."/>
            <person name="Nolan M."/>
            <person name="Lipzen A."/>
            <person name="Salamov A."/>
            <person name="Henrissat B."/>
            <person name="Wiebenga A."/>
            <person name="De vries R.P."/>
            <person name="Grigoriev I.V."/>
            <person name="Mortensen U.H."/>
            <person name="Andersen M.R."/>
            <person name="Baker S.E."/>
        </authorList>
    </citation>
    <scope>NUCLEOTIDE SEQUENCE [LARGE SCALE GENOMIC DNA]</scope>
    <source>
        <strain evidence="2 3">CBS 114.80</strain>
    </source>
</reference>
<keyword evidence="1" id="KW-1133">Transmembrane helix</keyword>
<protein>
    <submittedName>
        <fullName evidence="2">Uncharacterized protein</fullName>
    </submittedName>
</protein>
<sequence>MIPSVRWLRGGEAVTGRFRTIEHGRFRYQSGHNWSSMAYMVVALHICENREEQDQLMGVHLSESVYISTAARISGGQVVIEHVVALAVFLFPFPFLLVFFFSFGRKDEEIQKQPGRMNADEKPSGAWRANQTNGVEQLVPSDIIAGEAYCQS</sequence>
<keyword evidence="1" id="KW-0812">Transmembrane</keyword>
<dbReference type="AlphaFoldDB" id="A0A2V5JF20"/>
<dbReference type="Proteomes" id="UP000248817">
    <property type="component" value="Unassembled WGS sequence"/>
</dbReference>
<evidence type="ECO:0000313" key="2">
    <source>
        <dbReference type="EMBL" id="PYI34656.1"/>
    </source>
</evidence>
<gene>
    <name evidence="2" type="ORF">BP00DRAFT_41059</name>
</gene>
<accession>A0A2V5JF20</accession>